<name>A0ABS4JN52_9BACL</name>
<gene>
    <name evidence="2" type="ORF">J2Z69_003662</name>
</gene>
<dbReference type="Proteomes" id="UP001519288">
    <property type="component" value="Unassembled WGS sequence"/>
</dbReference>
<dbReference type="EMBL" id="JAGGLD010000009">
    <property type="protein sequence ID" value="MBP2002576.1"/>
    <property type="molecule type" value="Genomic_DNA"/>
</dbReference>
<keyword evidence="3" id="KW-1185">Reference proteome</keyword>
<comment type="caution">
    <text evidence="2">The sequence shown here is derived from an EMBL/GenBank/DDBJ whole genome shotgun (WGS) entry which is preliminary data.</text>
</comment>
<dbReference type="InterPro" id="IPR010359">
    <property type="entry name" value="IrrE_HExxH"/>
</dbReference>
<organism evidence="2 3">
    <name type="scientific">Paenibacillus shirakamiensis</name>
    <dbReference type="NCBI Taxonomy" id="1265935"/>
    <lineage>
        <taxon>Bacteria</taxon>
        <taxon>Bacillati</taxon>
        <taxon>Bacillota</taxon>
        <taxon>Bacilli</taxon>
        <taxon>Bacillales</taxon>
        <taxon>Paenibacillaceae</taxon>
        <taxon>Paenibacillus</taxon>
    </lineage>
</organism>
<feature type="domain" description="IrrE N-terminal-like" evidence="1">
    <location>
        <begin position="41"/>
        <end position="148"/>
    </location>
</feature>
<accession>A0ABS4JN52</accession>
<sequence length="283" mass="32872">MPYSYYRSTLLEELISQHYIEQGFLTPEHLDIHSIAASFDIEVIYVSCHSFSEKEDRLIFLNKHSNELELREIFLHEVGHIVRHVGDQRTLPELFREGQEMEADQFGMYAAIPFFMLRTCPIPEPREEAIGYISATFKVSLSFAAKRLDQIERRVLQGQWDAFLSVPAPHNVPPREEQPIEGIQVYAYYDTNADVAEPSQILVEASADAMNVHVEFFFSIDGPYQRYEIEETPRYTYTLLTGEDLIYKKGQIGLNFAVLALKYGRSANRFILQMRDVELMMHF</sequence>
<evidence type="ECO:0000313" key="3">
    <source>
        <dbReference type="Proteomes" id="UP001519288"/>
    </source>
</evidence>
<reference evidence="2 3" key="1">
    <citation type="submission" date="2021-03" db="EMBL/GenBank/DDBJ databases">
        <title>Genomic Encyclopedia of Type Strains, Phase IV (KMG-IV): sequencing the most valuable type-strain genomes for metagenomic binning, comparative biology and taxonomic classification.</title>
        <authorList>
            <person name="Goeker M."/>
        </authorList>
    </citation>
    <scope>NUCLEOTIDE SEQUENCE [LARGE SCALE GENOMIC DNA]</scope>
    <source>
        <strain evidence="2 3">DSM 26806</strain>
    </source>
</reference>
<proteinExistence type="predicted"/>
<evidence type="ECO:0000259" key="1">
    <source>
        <dbReference type="Pfam" id="PF06114"/>
    </source>
</evidence>
<evidence type="ECO:0000313" key="2">
    <source>
        <dbReference type="EMBL" id="MBP2002576.1"/>
    </source>
</evidence>
<protein>
    <submittedName>
        <fullName evidence="2">Zn-dependent peptidase ImmA (M78 family)</fullName>
    </submittedName>
</protein>
<dbReference type="Pfam" id="PF06114">
    <property type="entry name" value="Peptidase_M78"/>
    <property type="match status" value="1"/>
</dbReference>
<dbReference type="RefSeq" id="WP_209865880.1">
    <property type="nucleotide sequence ID" value="NZ_JAGGLD010000009.1"/>
</dbReference>